<evidence type="ECO:0000313" key="2">
    <source>
        <dbReference type="Proteomes" id="UP000093898"/>
    </source>
</evidence>
<gene>
    <name evidence="1" type="ORF">A5630_10865</name>
</gene>
<evidence type="ECO:0000313" key="1">
    <source>
        <dbReference type="EMBL" id="OBJ46837.1"/>
    </source>
</evidence>
<dbReference type="EMBL" id="LZLC01000005">
    <property type="protein sequence ID" value="OBJ46837.1"/>
    <property type="molecule type" value="Genomic_DNA"/>
</dbReference>
<proteinExistence type="predicted"/>
<reference evidence="1 2" key="1">
    <citation type="submission" date="2016-06" db="EMBL/GenBank/DDBJ databases">
        <authorList>
            <person name="Kjaerup R.B."/>
            <person name="Dalgaard T.S."/>
            <person name="Juul-Madsen H.R."/>
        </authorList>
    </citation>
    <scope>NUCLEOTIDE SEQUENCE [LARGE SCALE GENOMIC DNA]</scope>
    <source>
        <strain evidence="1 2">1127319.6</strain>
    </source>
</reference>
<organism evidence="1 2">
    <name type="scientific">Mycolicibacterium mucogenicum</name>
    <name type="common">Mycobacterium mucogenicum</name>
    <dbReference type="NCBI Taxonomy" id="56689"/>
    <lineage>
        <taxon>Bacteria</taxon>
        <taxon>Bacillati</taxon>
        <taxon>Actinomycetota</taxon>
        <taxon>Actinomycetes</taxon>
        <taxon>Mycobacteriales</taxon>
        <taxon>Mycobacteriaceae</taxon>
        <taxon>Mycolicibacterium</taxon>
    </lineage>
</organism>
<name>A0A1A3HF58_MYCMU</name>
<sequence>MAARPPTPMKRADVSASAAQLRLILDAVERGELEATATERARLEGAATTLDVLGGNANGTAG</sequence>
<dbReference type="Proteomes" id="UP000093898">
    <property type="component" value="Unassembled WGS sequence"/>
</dbReference>
<dbReference type="AlphaFoldDB" id="A0A1A3HF58"/>
<protein>
    <submittedName>
        <fullName evidence="1">Uncharacterized protein</fullName>
    </submittedName>
</protein>
<comment type="caution">
    <text evidence="1">The sequence shown here is derived from an EMBL/GenBank/DDBJ whole genome shotgun (WGS) entry which is preliminary data.</text>
</comment>
<accession>A0A1A3HF58</accession>